<dbReference type="Pfam" id="PF00905">
    <property type="entry name" value="Transpeptidase"/>
    <property type="match status" value="1"/>
</dbReference>
<dbReference type="SUPFAM" id="SSF56601">
    <property type="entry name" value="beta-lactamase/transpeptidase-like"/>
    <property type="match status" value="1"/>
</dbReference>
<evidence type="ECO:0000256" key="5">
    <source>
        <dbReference type="ARBA" id="ARBA00022960"/>
    </source>
</evidence>
<dbReference type="GO" id="GO:0008955">
    <property type="term" value="F:peptidoglycan glycosyltransferase activity"/>
    <property type="evidence" value="ECO:0007669"/>
    <property type="project" value="UniProtKB-EC"/>
</dbReference>
<keyword evidence="7" id="KW-0472">Membrane</keyword>
<evidence type="ECO:0000259" key="11">
    <source>
        <dbReference type="Pfam" id="PF00905"/>
    </source>
</evidence>
<protein>
    <submittedName>
        <fullName evidence="12">CAZy families GT51 protein</fullName>
    </submittedName>
</protein>
<reference evidence="12" key="1">
    <citation type="journal article" date="2013" name="Environ. Microbiol.">
        <title>Seasonally variable intestinal metagenomes of the red palm weevil (Rhynchophorus ferrugineus).</title>
        <authorList>
            <person name="Jia S."/>
            <person name="Zhang X."/>
            <person name="Zhang G."/>
            <person name="Yin A."/>
            <person name="Zhang S."/>
            <person name="Li F."/>
            <person name="Wang L."/>
            <person name="Zhao D."/>
            <person name="Yun Q."/>
            <person name="Tala"/>
            <person name="Wang J."/>
            <person name="Sun G."/>
            <person name="Baabdullah M."/>
            <person name="Yu X."/>
            <person name="Hu S."/>
            <person name="Al-Mssallem I.S."/>
            <person name="Yu J."/>
        </authorList>
    </citation>
    <scope>NUCLEOTIDE SEQUENCE</scope>
</reference>
<keyword evidence="5" id="KW-0133">Cell shape</keyword>
<dbReference type="GO" id="GO:0008360">
    <property type="term" value="P:regulation of cell shape"/>
    <property type="evidence" value="ECO:0007669"/>
    <property type="project" value="UniProtKB-KW"/>
</dbReference>
<evidence type="ECO:0000256" key="8">
    <source>
        <dbReference type="ARBA" id="ARBA00023316"/>
    </source>
</evidence>
<dbReference type="PANTHER" id="PTHR32282">
    <property type="entry name" value="BINDING PROTEIN TRANSPEPTIDASE, PUTATIVE-RELATED"/>
    <property type="match status" value="1"/>
</dbReference>
<dbReference type="GO" id="GO:0071555">
    <property type="term" value="P:cell wall organization"/>
    <property type="evidence" value="ECO:0007669"/>
    <property type="project" value="UniProtKB-KW"/>
</dbReference>
<dbReference type="PANTHER" id="PTHR32282:SF11">
    <property type="entry name" value="PENICILLIN-BINDING PROTEIN 1B"/>
    <property type="match status" value="1"/>
</dbReference>
<feature type="non-terminal residue" evidence="12">
    <location>
        <position position="1"/>
    </location>
</feature>
<comment type="subcellular location">
    <subcellularLocation>
        <location evidence="1">Membrane</location>
    </subcellularLocation>
</comment>
<keyword evidence="2" id="KW-1003">Cell membrane</keyword>
<dbReference type="GO" id="GO:0016020">
    <property type="term" value="C:membrane"/>
    <property type="evidence" value="ECO:0007669"/>
    <property type="project" value="UniProtKB-SubCell"/>
</dbReference>
<dbReference type="GO" id="GO:0009252">
    <property type="term" value="P:peptidoglycan biosynthetic process"/>
    <property type="evidence" value="ECO:0007669"/>
    <property type="project" value="UniProtKB-KW"/>
</dbReference>
<comment type="catalytic activity">
    <reaction evidence="10">
        <text>[GlcNAc-(1-&gt;4)-Mur2Ac(oyl-L-Ala-gamma-D-Glu-L-Lys-D-Ala-D-Ala)](n)-di-trans,octa-cis-undecaprenyl diphosphate + beta-D-GlcNAc-(1-&gt;4)-Mur2Ac(oyl-L-Ala-gamma-D-Glu-L-Lys-D-Ala-D-Ala)-di-trans,octa-cis-undecaprenyl diphosphate = [GlcNAc-(1-&gt;4)-Mur2Ac(oyl-L-Ala-gamma-D-Glu-L-Lys-D-Ala-D-Ala)](n+1)-di-trans,octa-cis-undecaprenyl diphosphate + di-trans,octa-cis-undecaprenyl diphosphate + H(+)</text>
        <dbReference type="Rhea" id="RHEA:23708"/>
        <dbReference type="Rhea" id="RHEA-COMP:9602"/>
        <dbReference type="Rhea" id="RHEA-COMP:9603"/>
        <dbReference type="ChEBI" id="CHEBI:15378"/>
        <dbReference type="ChEBI" id="CHEBI:58405"/>
        <dbReference type="ChEBI" id="CHEBI:60033"/>
        <dbReference type="ChEBI" id="CHEBI:78435"/>
        <dbReference type="EC" id="2.4.99.28"/>
    </reaction>
</comment>
<evidence type="ECO:0000256" key="6">
    <source>
        <dbReference type="ARBA" id="ARBA00022984"/>
    </source>
</evidence>
<comment type="catalytic activity">
    <reaction evidence="9">
        <text>Preferential cleavage: (Ac)2-L-Lys-D-Ala-|-D-Ala. Also transpeptidation of peptidyl-alanyl moieties that are N-acyl substituents of D-alanine.</text>
        <dbReference type="EC" id="3.4.16.4"/>
    </reaction>
</comment>
<evidence type="ECO:0000256" key="3">
    <source>
        <dbReference type="ARBA" id="ARBA00022676"/>
    </source>
</evidence>
<keyword evidence="6" id="KW-0573">Peptidoglycan synthesis</keyword>
<dbReference type="EMBL" id="KF122487">
    <property type="protein sequence ID" value="AIA89783.1"/>
    <property type="molecule type" value="Genomic_DNA"/>
</dbReference>
<dbReference type="InterPro" id="IPR001460">
    <property type="entry name" value="PCN-bd_Tpept"/>
</dbReference>
<dbReference type="GO" id="GO:0030288">
    <property type="term" value="C:outer membrane-bounded periplasmic space"/>
    <property type="evidence" value="ECO:0007669"/>
    <property type="project" value="TreeGrafter"/>
</dbReference>
<dbReference type="InterPro" id="IPR050396">
    <property type="entry name" value="Glycosyltr_51/Transpeptidase"/>
</dbReference>
<evidence type="ECO:0000256" key="7">
    <source>
        <dbReference type="ARBA" id="ARBA00023136"/>
    </source>
</evidence>
<keyword evidence="4" id="KW-0808">Transferase</keyword>
<dbReference type="AlphaFoldDB" id="A0A060BZD0"/>
<evidence type="ECO:0000256" key="10">
    <source>
        <dbReference type="ARBA" id="ARBA00049902"/>
    </source>
</evidence>
<organism evidence="12">
    <name type="scientific">uncultured Halothiobacillus sp</name>
    <dbReference type="NCBI Taxonomy" id="326175"/>
    <lineage>
        <taxon>Bacteria</taxon>
        <taxon>Pseudomonadati</taxon>
        <taxon>Pseudomonadota</taxon>
        <taxon>Gammaproteobacteria</taxon>
        <taxon>Chromatiales</taxon>
        <taxon>Halothiobacillaceae</taxon>
        <taxon>Halothiobacillus</taxon>
        <taxon>environmental samples</taxon>
    </lineage>
</organism>
<dbReference type="InterPro" id="IPR012338">
    <property type="entry name" value="Beta-lactam/transpept-like"/>
</dbReference>
<keyword evidence="3" id="KW-0328">Glycosyltransferase</keyword>
<evidence type="ECO:0000256" key="4">
    <source>
        <dbReference type="ARBA" id="ARBA00022679"/>
    </source>
</evidence>
<evidence type="ECO:0000256" key="9">
    <source>
        <dbReference type="ARBA" id="ARBA00034000"/>
    </source>
</evidence>
<dbReference type="GO" id="GO:0008658">
    <property type="term" value="F:penicillin binding"/>
    <property type="evidence" value="ECO:0007669"/>
    <property type="project" value="InterPro"/>
</dbReference>
<keyword evidence="8" id="KW-0961">Cell wall biogenesis/degradation</keyword>
<feature type="domain" description="Penicillin-binding protein transpeptidase" evidence="11">
    <location>
        <begin position="37"/>
        <end position="115"/>
    </location>
</feature>
<dbReference type="Gene3D" id="3.40.710.10">
    <property type="entry name" value="DD-peptidase/beta-lactamase superfamily"/>
    <property type="match status" value="1"/>
</dbReference>
<name>A0A060BZD0_9GAMM</name>
<dbReference type="GO" id="GO:0009002">
    <property type="term" value="F:serine-type D-Ala-D-Ala carboxypeptidase activity"/>
    <property type="evidence" value="ECO:0007669"/>
    <property type="project" value="UniProtKB-EC"/>
</dbReference>
<evidence type="ECO:0000256" key="2">
    <source>
        <dbReference type="ARBA" id="ARBA00022475"/>
    </source>
</evidence>
<accession>A0A060BZD0</accession>
<evidence type="ECO:0000256" key="1">
    <source>
        <dbReference type="ARBA" id="ARBA00004370"/>
    </source>
</evidence>
<sequence length="154" mass="16663">NVPSIRLGLDVGLPTVSDTLHRLGGPEVKPFYPSMLLGSMTMSPFDVAQIYQTLSSDGFYSPLRAIRSVVDAQGKPLTRYPLTVNKVADPDALYLLQYAMQGVVNNGTAHNLNKTIPAFRRRGGQKPGHQRQPGCLVRGLHRQVGVGVVVGRTG</sequence>
<proteinExistence type="predicted"/>
<evidence type="ECO:0000313" key="12">
    <source>
        <dbReference type="EMBL" id="AIA89783.1"/>
    </source>
</evidence>